<accession>A0A635RC82</accession>
<organism evidence="2">
    <name type="scientific">Salmonella enterica subsp. enterica serovar Chester</name>
    <dbReference type="NCBI Taxonomy" id="149386"/>
    <lineage>
        <taxon>Bacteria</taxon>
        <taxon>Pseudomonadati</taxon>
        <taxon>Pseudomonadota</taxon>
        <taxon>Gammaproteobacteria</taxon>
        <taxon>Enterobacterales</taxon>
        <taxon>Enterobacteriaceae</taxon>
        <taxon>Salmonella</taxon>
    </lineage>
</organism>
<dbReference type="AlphaFoldDB" id="A0A635RC82"/>
<dbReference type="InterPro" id="IPR000182">
    <property type="entry name" value="GNAT_dom"/>
</dbReference>
<gene>
    <name evidence="2" type="ORF">CB695_22300</name>
</gene>
<dbReference type="InterPro" id="IPR016181">
    <property type="entry name" value="Acyl_CoA_acyltransferase"/>
</dbReference>
<feature type="domain" description="N-acetyltransferase" evidence="1">
    <location>
        <begin position="1"/>
        <end position="147"/>
    </location>
</feature>
<dbReference type="SUPFAM" id="SSF55729">
    <property type="entry name" value="Acyl-CoA N-acyltransferases (Nat)"/>
    <property type="match status" value="1"/>
</dbReference>
<protein>
    <submittedName>
        <fullName evidence="2">GNAT family N-acetyltransferase</fullName>
    </submittedName>
</protein>
<sequence length="147" mass="17090">MEIYLLNALSKIGEEQAKDLLALHYRYLDHQATMLKIKTAVPKLNVRQLIEGNCVVLIYIDGVAVGYCSYRNRNGVLKIRSLYVLPDYRQRGVMKEIFKAIATDETFGEIAIGMYTKCKEAKEYFIRRGYKATYSHDKEWVDFSKTF</sequence>
<dbReference type="CDD" id="cd04301">
    <property type="entry name" value="NAT_SF"/>
    <property type="match status" value="1"/>
</dbReference>
<proteinExistence type="predicted"/>
<name>A0A635RC82_SALET</name>
<dbReference type="GO" id="GO:0016747">
    <property type="term" value="F:acyltransferase activity, transferring groups other than amino-acyl groups"/>
    <property type="evidence" value="ECO:0007669"/>
    <property type="project" value="InterPro"/>
</dbReference>
<dbReference type="Pfam" id="PF00583">
    <property type="entry name" value="Acetyltransf_1"/>
    <property type="match status" value="1"/>
</dbReference>
<dbReference type="EMBL" id="AAMIYH010000027">
    <property type="protein sequence ID" value="EDH8304198.1"/>
    <property type="molecule type" value="Genomic_DNA"/>
</dbReference>
<reference evidence="2" key="1">
    <citation type="submission" date="2018-07" db="EMBL/GenBank/DDBJ databases">
        <authorList>
            <person name="Ashton P.M."/>
            <person name="Dallman T."/>
            <person name="Nair S."/>
            <person name="De Pinna E."/>
            <person name="Peters T."/>
            <person name="Grant K."/>
        </authorList>
    </citation>
    <scope>NUCLEOTIDE SEQUENCE</scope>
    <source>
        <strain evidence="2">368335</strain>
    </source>
</reference>
<dbReference type="PROSITE" id="PS51186">
    <property type="entry name" value="GNAT"/>
    <property type="match status" value="1"/>
</dbReference>
<evidence type="ECO:0000313" key="2">
    <source>
        <dbReference type="EMBL" id="EDH8304198.1"/>
    </source>
</evidence>
<dbReference type="Gene3D" id="3.40.630.30">
    <property type="match status" value="1"/>
</dbReference>
<comment type="caution">
    <text evidence="2">The sequence shown here is derived from an EMBL/GenBank/DDBJ whole genome shotgun (WGS) entry which is preliminary data.</text>
</comment>
<evidence type="ECO:0000259" key="1">
    <source>
        <dbReference type="PROSITE" id="PS51186"/>
    </source>
</evidence>
<keyword evidence="2" id="KW-0808">Transferase</keyword>